<dbReference type="InterPro" id="IPR005786">
    <property type="entry name" value="B_amino_transII"/>
</dbReference>
<dbReference type="AlphaFoldDB" id="A0A7R7ZWL7"/>
<evidence type="ECO:0000256" key="6">
    <source>
        <dbReference type="ARBA" id="ARBA00022898"/>
    </source>
</evidence>
<dbReference type="InterPro" id="IPR043131">
    <property type="entry name" value="BCAT-like_N"/>
</dbReference>
<comment type="cofactor">
    <cofactor evidence="1">
        <name>pyridoxal 5'-phosphate</name>
        <dbReference type="ChEBI" id="CHEBI:597326"/>
    </cofactor>
</comment>
<keyword evidence="5" id="KW-0808">Transferase</keyword>
<comment type="similarity">
    <text evidence="3">Belongs to the class-IV pyridoxal-phosphate-dependent aminotransferase family.</text>
</comment>
<evidence type="ECO:0000256" key="1">
    <source>
        <dbReference type="ARBA" id="ARBA00001933"/>
    </source>
</evidence>
<evidence type="ECO:0000313" key="9">
    <source>
        <dbReference type="Proteomes" id="UP000661280"/>
    </source>
</evidence>
<keyword evidence="7" id="KW-0812">Transmembrane</keyword>
<dbReference type="Gene3D" id="3.20.10.10">
    <property type="entry name" value="D-amino Acid Aminotransferase, subunit A, domain 2"/>
    <property type="match status" value="1"/>
</dbReference>
<keyword evidence="6" id="KW-0663">Pyridoxal phosphate</keyword>
<sequence>MYCTARRPMDGINLTAASSRGTTFLWCSTDADKVEGSPIAIPAFHMRCIPLATLLCLCILTIYLISDSSLSPSPLSTLYIFPPHHISRIYIETTKMPSFPPPPTPSIDWTNIGFKVRDVNYHIESTYDSQTQTWSPPQLIKSPYLSIHGLSPALNYGQQAYEGLKAFRHATTSSSNHENKITIFRPTLNATRLSHSSTLLSIPPIPTPIFLSAVNLAVATNAEYVPPYTNPAVTGGGLSALYIRPLVFGSSPQISLTPPETFTFAVYVTPTGLYHGISAVDALILEEYDRTAPKGTGSAKAGGNYAPVQRHSMAAAKEGYGITLHLDSKTRSEVDEFSTSAFIGVKYGGGGDDEGNGVTLVQPDSDNVIDSVTAASVLEIGEKMLGYQVEKRSVKYEEIREFDEVIAAGTAAGLVPVRSITMKSRGEKWGFEYGYGGGGKGEGGPVCRRLLGLLQGIQTGEVEDVFGWNWEVKEVEGMMGRENEGVGEGEENGVNVP</sequence>
<dbReference type="InterPro" id="IPR043132">
    <property type="entry name" value="BCAT-like_C"/>
</dbReference>
<dbReference type="RefSeq" id="XP_041539573.1">
    <property type="nucleotide sequence ID" value="XM_041685494.1"/>
</dbReference>
<dbReference type="Proteomes" id="UP000661280">
    <property type="component" value="Chromosome 2"/>
</dbReference>
<proteinExistence type="inferred from homology"/>
<reference evidence="8" key="1">
    <citation type="submission" date="2021-01" db="EMBL/GenBank/DDBJ databases">
        <authorList>
            <consortium name="Aspergillus luchuensis mut. kawachii IFO 4304 genome sequencing consortium"/>
            <person name="Kazuki M."/>
            <person name="Futagami T."/>
        </authorList>
    </citation>
    <scope>NUCLEOTIDE SEQUENCE</scope>
    <source>
        <strain evidence="8">IFO 4308</strain>
    </source>
</reference>
<dbReference type="Gene3D" id="3.30.470.10">
    <property type="match status" value="1"/>
</dbReference>
<organism evidence="8 9">
    <name type="scientific">Aspergillus kawachii</name>
    <name type="common">White koji mold</name>
    <name type="synonym">Aspergillus awamori var. kawachi</name>
    <dbReference type="NCBI Taxonomy" id="1069201"/>
    <lineage>
        <taxon>Eukaryota</taxon>
        <taxon>Fungi</taxon>
        <taxon>Dikarya</taxon>
        <taxon>Ascomycota</taxon>
        <taxon>Pezizomycotina</taxon>
        <taxon>Eurotiomycetes</taxon>
        <taxon>Eurotiomycetidae</taxon>
        <taxon>Eurotiales</taxon>
        <taxon>Aspergillaceae</taxon>
        <taxon>Aspergillus</taxon>
        <taxon>Aspergillus subgen. Circumdati</taxon>
    </lineage>
</organism>
<dbReference type="PANTHER" id="PTHR42825">
    <property type="entry name" value="AMINO ACID AMINOTRANSFERASE"/>
    <property type="match status" value="1"/>
</dbReference>
<dbReference type="InterPro" id="IPR036038">
    <property type="entry name" value="Aminotransferase-like"/>
</dbReference>
<evidence type="ECO:0000313" key="8">
    <source>
        <dbReference type="EMBL" id="BCR95807.1"/>
    </source>
</evidence>
<protein>
    <recommendedName>
        <fullName evidence="10">Branched-chain amino acid aminotransferase</fullName>
    </recommendedName>
</protein>
<dbReference type="GO" id="GO:0004084">
    <property type="term" value="F:branched-chain-amino-acid transaminase activity"/>
    <property type="evidence" value="ECO:0007669"/>
    <property type="project" value="InterPro"/>
</dbReference>
<evidence type="ECO:0000256" key="4">
    <source>
        <dbReference type="ARBA" id="ARBA00022576"/>
    </source>
</evidence>
<keyword evidence="7" id="KW-1133">Transmembrane helix</keyword>
<dbReference type="OrthoDB" id="409992at2759"/>
<comment type="pathway">
    <text evidence="2">Secondary metabolite biosynthesis.</text>
</comment>
<evidence type="ECO:0000256" key="7">
    <source>
        <dbReference type="SAM" id="Phobius"/>
    </source>
</evidence>
<dbReference type="PANTHER" id="PTHR42825:SF2">
    <property type="entry name" value="BRANCHED-CHAIN-AMINO-ACID AMINOTRANSFERASE 3, CHLOROPLASTIC-RELATED"/>
    <property type="match status" value="1"/>
</dbReference>
<evidence type="ECO:0008006" key="10">
    <source>
        <dbReference type="Google" id="ProtNLM"/>
    </source>
</evidence>
<dbReference type="SUPFAM" id="SSF56752">
    <property type="entry name" value="D-aminoacid aminotransferase-like PLP-dependent enzymes"/>
    <property type="match status" value="1"/>
</dbReference>
<evidence type="ECO:0000256" key="2">
    <source>
        <dbReference type="ARBA" id="ARBA00005179"/>
    </source>
</evidence>
<dbReference type="Pfam" id="PF01063">
    <property type="entry name" value="Aminotran_4"/>
    <property type="match status" value="1"/>
</dbReference>
<dbReference type="EMBL" id="AP024426">
    <property type="protein sequence ID" value="BCR95807.1"/>
    <property type="molecule type" value="Genomic_DNA"/>
</dbReference>
<name>A0A7R7ZWL7_ASPKA</name>
<keyword evidence="7" id="KW-0472">Membrane</keyword>
<dbReference type="GeneID" id="64957132"/>
<dbReference type="GO" id="GO:0009081">
    <property type="term" value="P:branched-chain amino acid metabolic process"/>
    <property type="evidence" value="ECO:0007669"/>
    <property type="project" value="InterPro"/>
</dbReference>
<feature type="transmembrane region" description="Helical" evidence="7">
    <location>
        <begin position="48"/>
        <end position="66"/>
    </location>
</feature>
<reference evidence="8" key="2">
    <citation type="submission" date="2021-02" db="EMBL/GenBank/DDBJ databases">
        <title>Aspergillus luchuensis mut. kawachii IFO 4304 genome sequence.</title>
        <authorList>
            <person name="Mori K."/>
            <person name="Kadooka C."/>
            <person name="Goto M."/>
            <person name="Futagami T."/>
        </authorList>
    </citation>
    <scope>NUCLEOTIDE SEQUENCE</scope>
    <source>
        <strain evidence="8">IFO 4308</strain>
    </source>
</reference>
<dbReference type="KEGG" id="aluc:AKAW2_20747A"/>
<dbReference type="FunFam" id="3.20.10.10:FF:000010">
    <property type="entry name" value="Branched-chain amino acid aminotransferase"/>
    <property type="match status" value="1"/>
</dbReference>
<evidence type="ECO:0000256" key="3">
    <source>
        <dbReference type="ARBA" id="ARBA00009320"/>
    </source>
</evidence>
<evidence type="ECO:0000256" key="5">
    <source>
        <dbReference type="ARBA" id="ARBA00022679"/>
    </source>
</evidence>
<accession>A0A7R7ZWL7</accession>
<gene>
    <name evidence="8" type="ORF">AKAW2_20747A</name>
</gene>
<keyword evidence="4" id="KW-0032">Aminotransferase</keyword>
<keyword evidence="9" id="KW-1185">Reference proteome</keyword>
<dbReference type="InterPro" id="IPR001544">
    <property type="entry name" value="Aminotrans_IV"/>
</dbReference>